<dbReference type="OrthoDB" id="2488986at2"/>
<dbReference type="AlphaFoldDB" id="A0A3S9UU48"/>
<dbReference type="RefSeq" id="WP_126995809.1">
    <property type="nucleotide sequence ID" value="NZ_CP034346.1"/>
</dbReference>
<reference evidence="3" key="1">
    <citation type="submission" date="2018-12" db="EMBL/GenBank/DDBJ databases">
        <title>Complete genome sequence of Paenibacillus sp. MBLB1234.</title>
        <authorList>
            <person name="Nam Y.-D."/>
            <person name="Kang J."/>
            <person name="Chung W.-H."/>
            <person name="Park Y.S."/>
        </authorList>
    </citation>
    <scope>NUCLEOTIDE SEQUENCE [LARGE SCALE GENOMIC DNA]</scope>
    <source>
        <strain evidence="3">MBLB1234</strain>
    </source>
</reference>
<sequence>MSKQLLFIHRVLLDPPIYQEDTTFRHGLNVIWAESTDKGSANSVGKTTLKNLIDYGLGKTEFISEEKYQQIPSLQNRCLVLMFGCYEEKYTLRRMLPKIDHCVVYREWSMEERETDIEFIGDISGYLAWLENKLWNGRNRPSNDLKISFRQVMPLMARDQISGFSALEKSFKSEKKKVTQDRLTFLLGFITQERIKAREEQETATTLVEENKATPKILEKFLSTQEIAEEEIKWKLSSLRGELAEKVSERRAKETNIKKIQETELTRLTEDLIKIRNQYEDIEGNLLITESRIDQYTKAQKEAILEIEELEVLIEARESFKLLNTYNCPHCHKELPKEMINQVLHDCGALNNSEQKEISPDLNAIEERKLVLSFEIEDLMDAVEGLSERLGVLRRNKKEVGTKLINAHNKITEMEKQQQNDLLQMNNSINELENQIDHLVKTESLYKRKEELLKQLRAYRKQKREADAKVKEINESEKEMKITLSSYFHEIVSFLYNNQRKGKLDPETLKPQILHINGDMKDDGAAAITVATIAFDLALLKYSLEFCTSEHLLLLVHDSPAQYEIDLSNIYAKVFDWVIKLEKQEMKNYGEIRFQYIITSLYIPENVKENSHGYIRKKLYGGTDDGKLFGITY</sequence>
<evidence type="ECO:0000256" key="1">
    <source>
        <dbReference type="SAM" id="Coils"/>
    </source>
</evidence>
<evidence type="ECO:0008006" key="4">
    <source>
        <dbReference type="Google" id="ProtNLM"/>
    </source>
</evidence>
<gene>
    <name evidence="2" type="ORF">EI981_04435</name>
</gene>
<keyword evidence="1" id="KW-0175">Coiled coil</keyword>
<feature type="coiled-coil region" evidence="1">
    <location>
        <begin position="376"/>
        <end position="479"/>
    </location>
</feature>
<evidence type="ECO:0000313" key="3">
    <source>
        <dbReference type="Proteomes" id="UP000270678"/>
    </source>
</evidence>
<dbReference type="Proteomes" id="UP000270678">
    <property type="component" value="Chromosome"/>
</dbReference>
<keyword evidence="3" id="KW-1185">Reference proteome</keyword>
<feature type="coiled-coil region" evidence="1">
    <location>
        <begin position="258"/>
        <end position="313"/>
    </location>
</feature>
<name>A0A3S9UU48_9BACL</name>
<accession>A0A3S9UU48</accession>
<dbReference type="KEGG" id="plut:EI981_04435"/>
<evidence type="ECO:0000313" key="2">
    <source>
        <dbReference type="EMBL" id="AZS13791.1"/>
    </source>
</evidence>
<dbReference type="EMBL" id="CP034346">
    <property type="protein sequence ID" value="AZS13791.1"/>
    <property type="molecule type" value="Genomic_DNA"/>
</dbReference>
<protein>
    <recommendedName>
        <fullName evidence="4">DUF2326 domain-containing protein</fullName>
    </recommendedName>
</protein>
<proteinExistence type="predicted"/>
<organism evidence="2 3">
    <name type="scientific">Paenibacillus lutimineralis</name>
    <dbReference type="NCBI Taxonomy" id="2707005"/>
    <lineage>
        <taxon>Bacteria</taxon>
        <taxon>Bacillati</taxon>
        <taxon>Bacillota</taxon>
        <taxon>Bacilli</taxon>
        <taxon>Bacillales</taxon>
        <taxon>Paenibacillaceae</taxon>
        <taxon>Paenibacillus</taxon>
    </lineage>
</organism>